<feature type="compositionally biased region" description="Gly residues" evidence="4">
    <location>
        <begin position="179"/>
        <end position="199"/>
    </location>
</feature>
<proteinExistence type="predicted"/>
<keyword evidence="2" id="KW-0378">Hydrolase</keyword>
<feature type="domain" description="Aminodeoxyfutalosine deaminase/Imidazolonepropionase-like composite" evidence="5">
    <location>
        <begin position="14"/>
        <end position="38"/>
    </location>
</feature>
<keyword evidence="7" id="KW-1185">Reference proteome</keyword>
<feature type="compositionally biased region" description="Gly residues" evidence="4">
    <location>
        <begin position="151"/>
        <end position="169"/>
    </location>
</feature>
<feature type="region of interest" description="Disordered" evidence="4">
    <location>
        <begin position="139"/>
        <end position="199"/>
    </location>
</feature>
<sequence length="262" mass="25679">MLTLHLAEASPGTAVLVSGALIEAVGPGEELAAAYPGARERRWPGLLTPGLVHPFGPELLERTYHPDPREAADLGTEPLTGAAAAELLAADPSRPGASARRGVQRLLAHGVVALAGELRLRAALDAVRRSGLAQVAWTGGSEGASVHSPGVGAGTTTGTGTSTGSGSGTETGTRTRTGTGTGTGTGTAGAAGPGEAGPGGGGWPVLDPYGCGVPVVTGAPLVAGGPAAFAVFDAADPRELAERGGACCAATVLGGRLVHRRR</sequence>
<keyword evidence="3" id="KW-0862">Zinc</keyword>
<evidence type="ECO:0000313" key="6">
    <source>
        <dbReference type="EMBL" id="AJE83060.1"/>
    </source>
</evidence>
<dbReference type="EMBL" id="CP010519">
    <property type="protein sequence ID" value="AJE83060.1"/>
    <property type="molecule type" value="Genomic_DNA"/>
</dbReference>
<dbReference type="InterPro" id="IPR054418">
    <property type="entry name" value="MQNX/HUTI_composite_N"/>
</dbReference>
<evidence type="ECO:0000313" key="7">
    <source>
        <dbReference type="Proteomes" id="UP000031523"/>
    </source>
</evidence>
<gene>
    <name evidence="6" type="ORF">SLNWT_2684</name>
</gene>
<dbReference type="SUPFAM" id="SSF51338">
    <property type="entry name" value="Composite domain of metallo-dependent hydrolases"/>
    <property type="match status" value="1"/>
</dbReference>
<accession>A0A0B5EUZ3</accession>
<dbReference type="KEGG" id="sals:SLNWT_2684"/>
<dbReference type="Pfam" id="PF22039">
    <property type="entry name" value="HUTI_composite_bact"/>
    <property type="match status" value="1"/>
</dbReference>
<name>A0A0B5EUZ3_STRA4</name>
<evidence type="ECO:0000256" key="1">
    <source>
        <dbReference type="ARBA" id="ARBA00022723"/>
    </source>
</evidence>
<dbReference type="GO" id="GO:0016810">
    <property type="term" value="F:hydrolase activity, acting on carbon-nitrogen (but not peptide) bonds"/>
    <property type="evidence" value="ECO:0007669"/>
    <property type="project" value="InterPro"/>
</dbReference>
<dbReference type="GO" id="GO:0046872">
    <property type="term" value="F:metal ion binding"/>
    <property type="evidence" value="ECO:0007669"/>
    <property type="project" value="UniProtKB-KW"/>
</dbReference>
<dbReference type="Proteomes" id="UP000031523">
    <property type="component" value="Chromosome"/>
</dbReference>
<dbReference type="AlphaFoldDB" id="A0A0B5EUZ3"/>
<evidence type="ECO:0000259" key="5">
    <source>
        <dbReference type="Pfam" id="PF22039"/>
    </source>
</evidence>
<organism evidence="6 7">
    <name type="scientific">Streptomyces albus (strain ATCC 21838 / DSM 41398 / FERM P-419 / JCM 4703 / NBRC 107858)</name>
    <dbReference type="NCBI Taxonomy" id="1081613"/>
    <lineage>
        <taxon>Bacteria</taxon>
        <taxon>Bacillati</taxon>
        <taxon>Actinomycetota</taxon>
        <taxon>Actinomycetes</taxon>
        <taxon>Kitasatosporales</taxon>
        <taxon>Streptomycetaceae</taxon>
        <taxon>Streptomyces</taxon>
    </lineage>
</organism>
<dbReference type="InterPro" id="IPR011059">
    <property type="entry name" value="Metal-dep_hydrolase_composite"/>
</dbReference>
<reference evidence="6 7" key="1">
    <citation type="submission" date="2015-01" db="EMBL/GenBank/DDBJ databases">
        <title>Enhanced salinomycin production by adjusting the supply of polyketide extender units in Streptomyce albus DSM 41398.</title>
        <authorList>
            <person name="Lu C."/>
        </authorList>
    </citation>
    <scope>NUCLEOTIDE SEQUENCE [LARGE SCALE GENOMIC DNA]</scope>
    <source>
        <strain evidence="7">ATCC 21838 / DSM 41398 / FERM P-419 / JCM 4703 / NBRC 107858</strain>
    </source>
</reference>
<evidence type="ECO:0000256" key="4">
    <source>
        <dbReference type="SAM" id="MobiDB-lite"/>
    </source>
</evidence>
<evidence type="ECO:0000256" key="3">
    <source>
        <dbReference type="ARBA" id="ARBA00022833"/>
    </source>
</evidence>
<keyword evidence="1" id="KW-0479">Metal-binding</keyword>
<protein>
    <recommendedName>
        <fullName evidence="5">Aminodeoxyfutalosine deaminase/Imidazolonepropionase-like composite domain-containing protein</fullName>
    </recommendedName>
</protein>
<evidence type="ECO:0000256" key="2">
    <source>
        <dbReference type="ARBA" id="ARBA00022801"/>
    </source>
</evidence>